<organism evidence="1 2">
    <name type="scientific">Eubacterium cellulosolvens (strain ATCC 43171 / JCM 9499 / 6)</name>
    <name type="common">Cillobacterium cellulosolvens</name>
    <dbReference type="NCBI Taxonomy" id="633697"/>
    <lineage>
        <taxon>Bacteria</taxon>
        <taxon>Bacillati</taxon>
        <taxon>Bacillota</taxon>
        <taxon>Clostridia</taxon>
        <taxon>Eubacteriales</taxon>
        <taxon>Eubacteriaceae</taxon>
        <taxon>Eubacterium</taxon>
    </lineage>
</organism>
<name>I5AXD0_EUBC6</name>
<dbReference type="Proteomes" id="UP000005753">
    <property type="component" value="Chromosome"/>
</dbReference>
<proteinExistence type="predicted"/>
<dbReference type="HOGENOM" id="CLU_042516_1_0_9"/>
<dbReference type="eggNOG" id="COG3550">
    <property type="taxonomic scope" value="Bacteria"/>
</dbReference>
<accession>I5AXD0</accession>
<keyword evidence="2" id="KW-1185">Reference proteome</keyword>
<dbReference type="STRING" id="633697.EubceDRAFT1_2752"/>
<reference evidence="1 2" key="2">
    <citation type="submission" date="2012-02" db="EMBL/GenBank/DDBJ databases">
        <title>Improved High-Quality Draft sequence of Eubacterium cellulosolvens 6.</title>
        <authorList>
            <consortium name="US DOE Joint Genome Institute"/>
            <person name="Lucas S."/>
            <person name="Han J."/>
            <person name="Lapidus A."/>
            <person name="Cheng J.-F."/>
            <person name="Goodwin L."/>
            <person name="Pitluck S."/>
            <person name="Peters L."/>
            <person name="Mikhailova N."/>
            <person name="Gu W."/>
            <person name="Detter J.C."/>
            <person name="Han C."/>
            <person name="Tapia R."/>
            <person name="Land M."/>
            <person name="Hauser L."/>
            <person name="Kyrpides N."/>
            <person name="Ivanova N."/>
            <person name="Pagani I."/>
            <person name="Johnson E."/>
            <person name="Mukhopadhyay B."/>
            <person name="Anderson I."/>
            <person name="Woyke T."/>
        </authorList>
    </citation>
    <scope>NUCLEOTIDE SEQUENCE [LARGE SCALE GENOMIC DNA]</scope>
    <source>
        <strain evidence="1 2">6</strain>
    </source>
</reference>
<sequence length="395" mass="46011">MIYILRHKDIPVCVFDLDKEVVSASVNSNTADHLPLPLKRILHYPEEFVSENENGRIRLTESGCDLVDYWLNDRTIPAKRRNLDKYTRGKNTLTWMLENHACSLDDCYWIHSIDENLNWDQVKLYGYDQVDILTQESLAGKTKHYSGVNSTLGGELEKYWFCEKDDEGIKLLLCKRTTPMADILSIREVMANRIYESIGYENYCHYQLVYDREGQIVGCYCPAFTSEQMELITAYDLLEEYNYTQQINLYGLLVKLAAKYGLSVEQTKEYLDTQICVDYLITNRDRHQGNIGFLRNPDTLQIIMPAPVYDSGSSETLEFEYPIDIKNTRVNGLYFTEGECLDKVSDINRIDISRLPENSSIRELLDNSKVLSDQRKEFLITMYEKKVAYLRTLQR</sequence>
<evidence type="ECO:0000313" key="2">
    <source>
        <dbReference type="Proteomes" id="UP000005753"/>
    </source>
</evidence>
<protein>
    <submittedName>
        <fullName evidence="1">HipA-like protein</fullName>
    </submittedName>
</protein>
<reference evidence="1 2" key="1">
    <citation type="submission" date="2010-08" db="EMBL/GenBank/DDBJ databases">
        <authorList>
            <consortium name="US DOE Joint Genome Institute (JGI-PGF)"/>
            <person name="Lucas S."/>
            <person name="Copeland A."/>
            <person name="Lapidus A."/>
            <person name="Cheng J.-F."/>
            <person name="Bruce D."/>
            <person name="Goodwin L."/>
            <person name="Pitluck S."/>
            <person name="Land M.L."/>
            <person name="Hauser L."/>
            <person name="Chang Y.-J."/>
            <person name="Anderson I.J."/>
            <person name="Johnson E."/>
            <person name="Mulhopadhyay B."/>
            <person name="Kyrpides N."/>
            <person name="Woyke T.J."/>
        </authorList>
    </citation>
    <scope>NUCLEOTIDE SEQUENCE [LARGE SCALE GENOMIC DNA]</scope>
    <source>
        <strain evidence="1 2">6</strain>
    </source>
</reference>
<dbReference type="AlphaFoldDB" id="I5AXD0"/>
<dbReference type="OrthoDB" id="9812605at2"/>
<dbReference type="Gene3D" id="1.10.1070.20">
    <property type="match status" value="1"/>
</dbReference>
<dbReference type="EMBL" id="CM001487">
    <property type="protein sequence ID" value="EIM58453.1"/>
    <property type="molecule type" value="Genomic_DNA"/>
</dbReference>
<evidence type="ECO:0000313" key="1">
    <source>
        <dbReference type="EMBL" id="EIM58453.1"/>
    </source>
</evidence>
<gene>
    <name evidence="1" type="ORF">EubceDRAFT1_2752</name>
</gene>